<dbReference type="SFLD" id="SFLDS00029">
    <property type="entry name" value="Radical_SAM"/>
    <property type="match status" value="1"/>
</dbReference>
<organism evidence="4 5">
    <name type="scientific">Echinicola arenosa</name>
    <dbReference type="NCBI Taxonomy" id="2774144"/>
    <lineage>
        <taxon>Bacteria</taxon>
        <taxon>Pseudomonadati</taxon>
        <taxon>Bacteroidota</taxon>
        <taxon>Cytophagia</taxon>
        <taxon>Cytophagales</taxon>
        <taxon>Cyclobacteriaceae</taxon>
        <taxon>Echinicola</taxon>
    </lineage>
</organism>
<dbReference type="SUPFAM" id="SSF102114">
    <property type="entry name" value="Radical SAM enzymes"/>
    <property type="match status" value="1"/>
</dbReference>
<dbReference type="NCBIfam" id="TIGR00539">
    <property type="entry name" value="hemN_rel"/>
    <property type="match status" value="1"/>
</dbReference>
<dbReference type="PANTHER" id="PTHR13932:SF5">
    <property type="entry name" value="RADICAL S-ADENOSYL METHIONINE DOMAIN-CONTAINING PROTEIN 1, MITOCHONDRIAL"/>
    <property type="match status" value="1"/>
</dbReference>
<comment type="similarity">
    <text evidence="1">Belongs to the anaerobic coproporphyrinogen-III oxidase family. HemW subfamily.</text>
</comment>
<dbReference type="Proteomes" id="UP000647133">
    <property type="component" value="Unassembled WGS sequence"/>
</dbReference>
<dbReference type="SMART" id="SM00729">
    <property type="entry name" value="Elp3"/>
    <property type="match status" value="1"/>
</dbReference>
<keyword evidence="2" id="KW-0411">Iron-sulfur</keyword>
<dbReference type="PROSITE" id="PS51918">
    <property type="entry name" value="RADICAL_SAM"/>
    <property type="match status" value="1"/>
</dbReference>
<keyword evidence="2" id="KW-0949">S-adenosyl-L-methionine</keyword>
<keyword evidence="2" id="KW-0963">Cytoplasm</keyword>
<dbReference type="InterPro" id="IPR058240">
    <property type="entry name" value="rSAM_sf"/>
</dbReference>
<dbReference type="Pfam" id="PF04055">
    <property type="entry name" value="Radical_SAM"/>
    <property type="match status" value="1"/>
</dbReference>
<keyword evidence="2" id="KW-0479">Metal-binding</keyword>
<accession>A0ABR9AHR1</accession>
<sequence length="374" mass="42547">MAGIYIHIPFCKQACHYCDFHFSTNTKLKEEMVQMICKELTLRKDYLGSQTLIKTIYFGGGTPSLLNEAELSAILQTINIHYKLDLEEITIETNPDDLSQNKLHELKSLGFDRLSIGIQSFSNEVLKFYNRSHNAEESKKCIQRARNTGFEKISIDLMYGFPQVDHDLWKSDLMEAIALDPGHISSYCLTVEPGTALGNWSQKGKFIPASEDFGAEQFELMQDYLEKAGYVQYEISNFGKPGAFAIHNTNYWKGIPYLGIGPSAHSFDGKTRQHNISNNVQYIKALQKDHLLSERDELSQSDILNEYVLTSLRTIWGTDLQKVKRQFGIDLLASKSTDIQFFLEDGLIQIEKENLLLTKQGKLLADYIAGKLFV</sequence>
<feature type="domain" description="Radical SAM core" evidence="3">
    <location>
        <begin position="1"/>
        <end position="228"/>
    </location>
</feature>
<proteinExistence type="inferred from homology"/>
<evidence type="ECO:0000313" key="4">
    <source>
        <dbReference type="EMBL" id="MBD8488336.1"/>
    </source>
</evidence>
<dbReference type="CDD" id="cd01335">
    <property type="entry name" value="Radical_SAM"/>
    <property type="match status" value="1"/>
</dbReference>
<dbReference type="EMBL" id="JACYTQ010000002">
    <property type="protein sequence ID" value="MBD8488336.1"/>
    <property type="molecule type" value="Genomic_DNA"/>
</dbReference>
<dbReference type="PANTHER" id="PTHR13932">
    <property type="entry name" value="COPROPORPHYRINIGEN III OXIDASE"/>
    <property type="match status" value="1"/>
</dbReference>
<evidence type="ECO:0000256" key="2">
    <source>
        <dbReference type="RuleBase" id="RU364116"/>
    </source>
</evidence>
<dbReference type="InterPro" id="IPR023404">
    <property type="entry name" value="rSAM_horseshoe"/>
</dbReference>
<keyword evidence="2" id="KW-0004">4Fe-4S</keyword>
<dbReference type="InterPro" id="IPR006638">
    <property type="entry name" value="Elp3/MiaA/NifB-like_rSAM"/>
</dbReference>
<dbReference type="Gene3D" id="3.80.30.20">
    <property type="entry name" value="tm_1862 like domain"/>
    <property type="match status" value="1"/>
</dbReference>
<dbReference type="RefSeq" id="WP_192009826.1">
    <property type="nucleotide sequence ID" value="NZ_JACYTQ010000002.1"/>
</dbReference>
<evidence type="ECO:0000256" key="1">
    <source>
        <dbReference type="ARBA" id="ARBA00006100"/>
    </source>
</evidence>
<dbReference type="SFLD" id="SFLDF00562">
    <property type="entry name" value="HemN-like__clustered_with_heat"/>
    <property type="match status" value="1"/>
</dbReference>
<dbReference type="SFLD" id="SFLDG01082">
    <property type="entry name" value="B12-binding_domain_containing"/>
    <property type="match status" value="1"/>
</dbReference>
<keyword evidence="5" id="KW-1185">Reference proteome</keyword>
<protein>
    <recommendedName>
        <fullName evidence="2">Heme chaperone HemW</fullName>
    </recommendedName>
</protein>
<gene>
    <name evidence="4" type="primary">hemW</name>
    <name evidence="4" type="ORF">IFO69_06215</name>
</gene>
<comment type="function">
    <text evidence="2">Probably acts as a heme chaperone, transferring heme to an unknown acceptor. Binds one molecule of heme per monomer, possibly covalently. Binds 1 [4Fe-4S] cluster. The cluster is coordinated with 3 cysteines and an exchangeable S-adenosyl-L-methionine.</text>
</comment>
<dbReference type="Pfam" id="PF06969">
    <property type="entry name" value="HemN_C"/>
    <property type="match status" value="1"/>
</dbReference>
<name>A0ABR9AHR1_9BACT</name>
<keyword evidence="2" id="KW-0143">Chaperone</keyword>
<evidence type="ECO:0000259" key="3">
    <source>
        <dbReference type="PROSITE" id="PS51918"/>
    </source>
</evidence>
<comment type="caution">
    <text evidence="4">The sequence shown here is derived from an EMBL/GenBank/DDBJ whole genome shotgun (WGS) entry which is preliminary data.</text>
</comment>
<dbReference type="SFLD" id="SFLDG01065">
    <property type="entry name" value="anaerobic_coproporphyrinogen-I"/>
    <property type="match status" value="1"/>
</dbReference>
<keyword evidence="2" id="KW-0408">Iron</keyword>
<keyword evidence="2" id="KW-0349">Heme</keyword>
<dbReference type="SFLD" id="SFLDF00288">
    <property type="entry name" value="HemN-like__clustered_with_nucl"/>
    <property type="match status" value="1"/>
</dbReference>
<dbReference type="InterPro" id="IPR004559">
    <property type="entry name" value="HemW-like"/>
</dbReference>
<dbReference type="InterPro" id="IPR007197">
    <property type="entry name" value="rSAM"/>
</dbReference>
<dbReference type="InterPro" id="IPR010723">
    <property type="entry name" value="HemN_C"/>
</dbReference>
<reference evidence="4 5" key="1">
    <citation type="submission" date="2020-09" db="EMBL/GenBank/DDBJ databases">
        <title>Echinicola sp. CAU 1574 isolated from sand of Sido Beach.</title>
        <authorList>
            <person name="Kim W."/>
        </authorList>
    </citation>
    <scope>NUCLEOTIDE SEQUENCE [LARGE SCALE GENOMIC DNA]</scope>
    <source>
        <strain evidence="4 5">CAU 1574</strain>
    </source>
</reference>
<evidence type="ECO:0000313" key="5">
    <source>
        <dbReference type="Proteomes" id="UP000647133"/>
    </source>
</evidence>
<dbReference type="InterPro" id="IPR034505">
    <property type="entry name" value="Coproporphyrinogen-III_oxidase"/>
</dbReference>
<comment type="subcellular location">
    <subcellularLocation>
        <location evidence="2">Cytoplasm</location>
    </subcellularLocation>
</comment>